<dbReference type="EMBL" id="JANKHO010000949">
    <property type="protein sequence ID" value="KAJ3504890.1"/>
    <property type="molecule type" value="Genomic_DNA"/>
</dbReference>
<comment type="caution">
    <text evidence="2">The sequence shown here is derived from an EMBL/GenBank/DDBJ whole genome shotgun (WGS) entry which is preliminary data.</text>
</comment>
<evidence type="ECO:0000313" key="3">
    <source>
        <dbReference type="Proteomes" id="UP001148786"/>
    </source>
</evidence>
<dbReference type="PROSITE" id="PS50181">
    <property type="entry name" value="FBOX"/>
    <property type="match status" value="1"/>
</dbReference>
<dbReference type="InterPro" id="IPR001810">
    <property type="entry name" value="F-box_dom"/>
</dbReference>
<gene>
    <name evidence="2" type="ORF">NLJ89_g7704</name>
</gene>
<dbReference type="InterPro" id="IPR036047">
    <property type="entry name" value="F-box-like_dom_sf"/>
</dbReference>
<feature type="domain" description="F-box" evidence="1">
    <location>
        <begin position="6"/>
        <end position="51"/>
    </location>
</feature>
<name>A0A9W8MRH7_9AGAR</name>
<dbReference type="AlphaFoldDB" id="A0A9W8MRH7"/>
<dbReference type="SUPFAM" id="SSF81383">
    <property type="entry name" value="F-box domain"/>
    <property type="match status" value="1"/>
</dbReference>
<dbReference type="Pfam" id="PF00646">
    <property type="entry name" value="F-box"/>
    <property type="match status" value="1"/>
</dbReference>
<accession>A0A9W8MRH7</accession>
<reference evidence="2" key="1">
    <citation type="submission" date="2022-07" db="EMBL/GenBank/DDBJ databases">
        <title>Genome Sequence of Agrocybe chaxingu.</title>
        <authorList>
            <person name="Buettner E."/>
        </authorList>
    </citation>
    <scope>NUCLEOTIDE SEQUENCE</scope>
    <source>
        <strain evidence="2">MP-N11</strain>
    </source>
</reference>
<evidence type="ECO:0000313" key="2">
    <source>
        <dbReference type="EMBL" id="KAJ3504890.1"/>
    </source>
</evidence>
<dbReference type="OrthoDB" id="3026151at2759"/>
<sequence>MASHESPPTTSLPPELYDEVLEHLPRKVLLQVAQSSRSLRQASTRILYRDVCLHDTYLITRCFETLIENDTAAQSVRKLALTIHDQEPLPPQYLRHLQAGFARVSQNVTDLCIMAEYRDIFASITVKFPQLRYLASSQRISSGLLSFLRSHRSLAHIELYNSADCPMIYFAEPLDLPRLEHIYGPARLVEAVVPGAPVCAIGIAPSSFDPYDSGMERRVISAIAHSHVRVTSLTFWYPLRVQDVLLGISQWLRDLEELNFHGVPLWDGNLPVLLGGIQLVLQQCHSLRKIELTANHPPSPMLDSVKYEHELLIAWSKIQPSLEVAFLPTGLWWAKTKMNGSWIPVVTSIRALEMGPGREWWLQNAVSIPELTAIMYTLAERGSLRFAEFLQSNFWGNTTWKKDTVVADFVGSRNHPLDPYSISR</sequence>
<protein>
    <recommendedName>
        <fullName evidence="1">F-box domain-containing protein</fullName>
    </recommendedName>
</protein>
<keyword evidence="3" id="KW-1185">Reference proteome</keyword>
<organism evidence="2 3">
    <name type="scientific">Agrocybe chaxingu</name>
    <dbReference type="NCBI Taxonomy" id="84603"/>
    <lineage>
        <taxon>Eukaryota</taxon>
        <taxon>Fungi</taxon>
        <taxon>Dikarya</taxon>
        <taxon>Basidiomycota</taxon>
        <taxon>Agaricomycotina</taxon>
        <taxon>Agaricomycetes</taxon>
        <taxon>Agaricomycetidae</taxon>
        <taxon>Agaricales</taxon>
        <taxon>Agaricineae</taxon>
        <taxon>Strophariaceae</taxon>
        <taxon>Agrocybe</taxon>
    </lineage>
</organism>
<evidence type="ECO:0000259" key="1">
    <source>
        <dbReference type="PROSITE" id="PS50181"/>
    </source>
</evidence>
<proteinExistence type="predicted"/>
<dbReference type="Proteomes" id="UP001148786">
    <property type="component" value="Unassembled WGS sequence"/>
</dbReference>